<evidence type="ECO:0000256" key="2">
    <source>
        <dbReference type="SAM" id="Phobius"/>
    </source>
</evidence>
<dbReference type="VEuPathDB" id="TriTrypDB:LMJLV39_350057400"/>
<keyword evidence="2" id="KW-1133">Transmembrane helix</keyword>
<keyword evidence="2" id="KW-0472">Membrane</keyword>
<keyword evidence="2" id="KW-0812">Transmembrane</keyword>
<dbReference type="Proteomes" id="UP000000542">
    <property type="component" value="Chromosome 35"/>
</dbReference>
<dbReference type="InParanoid" id="E9AFW8"/>
<dbReference type="VEuPathDB" id="TriTrypDB:LmjF.35.4940"/>
<sequence length="210" mass="23894">MLDYLIPIGMALAGIVVMMFIFQSISKSEVGGESIAPARKPRTKRSQRPSQKYTDDVLDLATEQLIAREVARNPSGMITDSKRVAPETLDNIRSRRQAREEVQHTQPHAKTSERQKQSAKDQGFKVVESPKNMPRQQQQQQQQQHEDKQQRESEQVTSIEELDRKLSLFFKSSSSRKAKDVKPKEEVQIDSGINRGHVVVKGDLSKAKSW</sequence>
<feature type="compositionally biased region" description="Basic and acidic residues" evidence="1">
    <location>
        <begin position="110"/>
        <end position="123"/>
    </location>
</feature>
<dbReference type="OMA" id="VESPKNM"/>
<dbReference type="eggNOG" id="ENOG502S8HS">
    <property type="taxonomic scope" value="Eukaryota"/>
</dbReference>
<dbReference type="KEGG" id="lma:LMJF_35_4940"/>
<evidence type="ECO:0000313" key="4">
    <source>
        <dbReference type="Proteomes" id="UP000000542"/>
    </source>
</evidence>
<feature type="compositionally biased region" description="Basic and acidic residues" evidence="1">
    <location>
        <begin position="144"/>
        <end position="154"/>
    </location>
</feature>
<feature type="region of interest" description="Disordered" evidence="1">
    <location>
        <begin position="97"/>
        <end position="158"/>
    </location>
</feature>
<dbReference type="RefSeq" id="XP_003722888.1">
    <property type="nucleotide sequence ID" value="XM_003722840.1"/>
</dbReference>
<gene>
    <name evidence="3" type="ORF">LMJF_35_4940</name>
</gene>
<protein>
    <submittedName>
        <fullName evidence="3">Uncharacterized protein</fullName>
    </submittedName>
</protein>
<accession>E9AFW8</accession>
<proteinExistence type="predicted"/>
<dbReference type="VEuPathDB" id="TriTrypDB:LMJFC_350063000"/>
<reference evidence="3 4" key="2">
    <citation type="journal article" date="2011" name="Genome Res.">
        <title>Chromosome and gene copy number variation allow major structural change between species and strains of Leishmania.</title>
        <authorList>
            <person name="Rogers M.B."/>
            <person name="Hilley J.D."/>
            <person name="Dickens N.J."/>
            <person name="Wilkes J."/>
            <person name="Bates P.A."/>
            <person name="Depledge D.P."/>
            <person name="Harris D."/>
            <person name="Her Y."/>
            <person name="Herzyk P."/>
            <person name="Imamura H."/>
            <person name="Otto T.D."/>
            <person name="Sanders M."/>
            <person name="Seeger K."/>
            <person name="Dujardin J.C."/>
            <person name="Berriman M."/>
            <person name="Smith D.F."/>
            <person name="Hertz-Fowler C."/>
            <person name="Mottram J.C."/>
        </authorList>
    </citation>
    <scope>NUCLEOTIDE SEQUENCE [LARGE SCALE GENOMIC DNA]</scope>
    <source>
        <strain evidence="4">MHOM/IL/81/Friedlin</strain>
    </source>
</reference>
<dbReference type="VEuPathDB" id="TriTrypDB:LMJSD75_350056700"/>
<keyword evidence="4" id="KW-1185">Reference proteome</keyword>
<feature type="transmembrane region" description="Helical" evidence="2">
    <location>
        <begin position="6"/>
        <end position="25"/>
    </location>
</feature>
<feature type="region of interest" description="Disordered" evidence="1">
    <location>
        <begin position="31"/>
        <end position="56"/>
    </location>
</feature>
<evidence type="ECO:0000313" key="3">
    <source>
        <dbReference type="EMBL" id="CBZ13123.1"/>
    </source>
</evidence>
<organism evidence="3 4">
    <name type="scientific">Leishmania major</name>
    <dbReference type="NCBI Taxonomy" id="5664"/>
    <lineage>
        <taxon>Eukaryota</taxon>
        <taxon>Discoba</taxon>
        <taxon>Euglenozoa</taxon>
        <taxon>Kinetoplastea</taxon>
        <taxon>Metakinetoplastina</taxon>
        <taxon>Trypanosomatida</taxon>
        <taxon>Trypanosomatidae</taxon>
        <taxon>Leishmaniinae</taxon>
        <taxon>Leishmania</taxon>
    </lineage>
</organism>
<dbReference type="HOGENOM" id="CLU_1312280_0_0_1"/>
<dbReference type="EMBL" id="FR796431">
    <property type="protein sequence ID" value="CBZ13123.1"/>
    <property type="molecule type" value="Genomic_DNA"/>
</dbReference>
<dbReference type="GeneID" id="12980645"/>
<reference evidence="3 4" key="1">
    <citation type="journal article" date="2005" name="Science">
        <title>The genome of the kinetoplastid parasite, Leishmania major.</title>
        <authorList>
            <person name="Ivens A.C."/>
            <person name="Peacock C.S."/>
            <person name="Worthey E.A."/>
            <person name="Murphy L."/>
            <person name="Aggarwal G."/>
            <person name="Berriman M."/>
            <person name="Sisk E."/>
            <person name="Rajandream M.A."/>
            <person name="Adlem E."/>
            <person name="Aert R."/>
            <person name="Anupama A."/>
            <person name="Apostolou Z."/>
            <person name="Attipoe P."/>
            <person name="Bason N."/>
            <person name="Bauser C."/>
            <person name="Beck A."/>
            <person name="Beverley S.M."/>
            <person name="Bianchettin G."/>
            <person name="Borzym K."/>
            <person name="Bothe G."/>
            <person name="Bruschi C.V."/>
            <person name="Collins M."/>
            <person name="Cadag E."/>
            <person name="Ciarloni L."/>
            <person name="Clayton C."/>
            <person name="Coulson R.M."/>
            <person name="Cronin A."/>
            <person name="Cruz A.K."/>
            <person name="Davies R.M."/>
            <person name="De Gaudenzi J."/>
            <person name="Dobson D.E."/>
            <person name="Duesterhoeft A."/>
            <person name="Fazelina G."/>
            <person name="Fosker N."/>
            <person name="Frasch A.C."/>
            <person name="Fraser A."/>
            <person name="Fuchs M."/>
            <person name="Gabel C."/>
            <person name="Goble A."/>
            <person name="Goffeau A."/>
            <person name="Harris D."/>
            <person name="Hertz-Fowler C."/>
            <person name="Hilbert H."/>
            <person name="Horn D."/>
            <person name="Huang Y."/>
            <person name="Klages S."/>
            <person name="Knights A."/>
            <person name="Kube M."/>
            <person name="Larke N."/>
            <person name="Litvin L."/>
            <person name="Lord A."/>
            <person name="Louie T."/>
            <person name="Marra M."/>
            <person name="Masuy D."/>
            <person name="Matthews K."/>
            <person name="Michaeli S."/>
            <person name="Mottram J.C."/>
            <person name="Muller-Auer S."/>
            <person name="Munden H."/>
            <person name="Nelson S."/>
            <person name="Norbertczak H."/>
            <person name="Oliver K."/>
            <person name="O'neil S."/>
            <person name="Pentony M."/>
            <person name="Pohl T.M."/>
            <person name="Price C."/>
            <person name="Purnelle B."/>
            <person name="Quail M.A."/>
            <person name="Rabbinowitsch E."/>
            <person name="Reinhardt R."/>
            <person name="Rieger M."/>
            <person name="Rinta J."/>
            <person name="Robben J."/>
            <person name="Robertson L."/>
            <person name="Ruiz J.C."/>
            <person name="Rutter S."/>
            <person name="Saunders D."/>
            <person name="Schafer M."/>
            <person name="Schein J."/>
            <person name="Schwartz D.C."/>
            <person name="Seeger K."/>
            <person name="Seyler A."/>
            <person name="Sharp S."/>
            <person name="Shin H."/>
            <person name="Sivam D."/>
            <person name="Squares R."/>
            <person name="Squares S."/>
            <person name="Tosato V."/>
            <person name="Vogt C."/>
            <person name="Volckaert G."/>
            <person name="Wambutt R."/>
            <person name="Warren T."/>
            <person name="Wedler H."/>
            <person name="Woodward J."/>
            <person name="Zhou S."/>
            <person name="Zimmermann W."/>
            <person name="Smith D.F."/>
            <person name="Blackwell J.M."/>
            <person name="Stuart K.D."/>
            <person name="Barrell B."/>
            <person name="Myler P.J."/>
        </authorList>
    </citation>
    <scope>NUCLEOTIDE SEQUENCE [LARGE SCALE GENOMIC DNA]</scope>
    <source>
        <strain evidence="4">MHOM/IL/81/Friedlin</strain>
    </source>
</reference>
<dbReference type="AlphaFoldDB" id="E9AFW8"/>
<name>E9AFW8_LEIMA</name>
<evidence type="ECO:0000256" key="1">
    <source>
        <dbReference type="SAM" id="MobiDB-lite"/>
    </source>
</evidence>